<dbReference type="Proteomes" id="UP000766486">
    <property type="component" value="Unassembled WGS sequence"/>
</dbReference>
<evidence type="ECO:0000313" key="2">
    <source>
        <dbReference type="EMBL" id="VUC31472.1"/>
    </source>
</evidence>
<gene>
    <name evidence="2" type="ORF">CLO192961_LOCUS305465</name>
</gene>
<feature type="signal peptide" evidence="1">
    <location>
        <begin position="1"/>
        <end position="17"/>
    </location>
</feature>
<reference evidence="2 3" key="1">
    <citation type="submission" date="2019-06" db="EMBL/GenBank/DDBJ databases">
        <authorList>
            <person name="Broberg M."/>
        </authorList>
    </citation>
    <scope>NUCLEOTIDE SEQUENCE [LARGE SCALE GENOMIC DNA]</scope>
</reference>
<accession>A0ABY6ULE5</accession>
<evidence type="ECO:0008006" key="4">
    <source>
        <dbReference type="Google" id="ProtNLM"/>
    </source>
</evidence>
<dbReference type="InterPro" id="IPR018114">
    <property type="entry name" value="TRYPSIN_HIS"/>
</dbReference>
<evidence type="ECO:0000256" key="1">
    <source>
        <dbReference type="SAM" id="SignalP"/>
    </source>
</evidence>
<dbReference type="PROSITE" id="PS00134">
    <property type="entry name" value="TRYPSIN_HIS"/>
    <property type="match status" value="1"/>
</dbReference>
<dbReference type="InterPro" id="IPR043504">
    <property type="entry name" value="Peptidase_S1_PA_chymotrypsin"/>
</dbReference>
<comment type="caution">
    <text evidence="2">The sequence shown here is derived from an EMBL/GenBank/DDBJ whole genome shotgun (WGS) entry which is preliminary data.</text>
</comment>
<proteinExistence type="predicted"/>
<protein>
    <recommendedName>
        <fullName evidence="4">Peptidase S1 domain-containing protein</fullName>
    </recommendedName>
</protein>
<keyword evidence="3" id="KW-1185">Reference proteome</keyword>
<dbReference type="SUPFAM" id="SSF50494">
    <property type="entry name" value="Trypsin-like serine proteases"/>
    <property type="match status" value="1"/>
</dbReference>
<dbReference type="EMBL" id="CABFNS010000833">
    <property type="protein sequence ID" value="VUC31472.1"/>
    <property type="molecule type" value="Genomic_DNA"/>
</dbReference>
<organism evidence="2 3">
    <name type="scientific">Bionectria ochroleuca</name>
    <name type="common">Gliocladium roseum</name>
    <dbReference type="NCBI Taxonomy" id="29856"/>
    <lineage>
        <taxon>Eukaryota</taxon>
        <taxon>Fungi</taxon>
        <taxon>Dikarya</taxon>
        <taxon>Ascomycota</taxon>
        <taxon>Pezizomycotina</taxon>
        <taxon>Sordariomycetes</taxon>
        <taxon>Hypocreomycetidae</taxon>
        <taxon>Hypocreales</taxon>
        <taxon>Bionectriaceae</taxon>
        <taxon>Clonostachys</taxon>
    </lineage>
</organism>
<sequence length="341" mass="37303">MLRLILTATLTASAGLAAPSTAYIRQSSVVVEHELVTTVEAEQRVRDYWTLDRVASIDHDPYGAEPFPTIPEEEKSKGAPFDFEGAIPRTVGRLLYIEPFEDGWRDSSCTATILESANEATIVTAAHCLKPNPIVTNNTAWHDNVLFIPGFHPDEPQLNFTINRAFLLRGWTDGPETQDDRYRNDRAFAVLNLNTPAKRAARANLGLGQRIQFEKNATAFEMTYNLGYPRYCSDTKDELRVGTPAFTGRHLAACFGKEVDWFRFPSNMAGYPCMMGGGSSGGPHLAEFDSTTGLGTVVGVNSIGDRDSVNNGPLLELGSTVNDEPAKLLFEAAQAVNPSLT</sequence>
<dbReference type="InterPro" id="IPR009003">
    <property type="entry name" value="Peptidase_S1_PA"/>
</dbReference>
<feature type="chain" id="PRO_5045701055" description="Peptidase S1 domain-containing protein" evidence="1">
    <location>
        <begin position="18"/>
        <end position="341"/>
    </location>
</feature>
<evidence type="ECO:0000313" key="3">
    <source>
        <dbReference type="Proteomes" id="UP000766486"/>
    </source>
</evidence>
<name>A0ABY6ULE5_BIOOC</name>
<keyword evidence="1" id="KW-0732">Signal</keyword>
<dbReference type="Gene3D" id="2.40.10.10">
    <property type="entry name" value="Trypsin-like serine proteases"/>
    <property type="match status" value="2"/>
</dbReference>